<accession>A0A5C5WMN0</accession>
<dbReference type="EMBL" id="SJPI01000002">
    <property type="protein sequence ID" value="TWT51351.1"/>
    <property type="molecule type" value="Genomic_DNA"/>
</dbReference>
<dbReference type="Proteomes" id="UP000316598">
    <property type="component" value="Unassembled WGS sequence"/>
</dbReference>
<protein>
    <submittedName>
        <fullName evidence="1">Uncharacterized protein</fullName>
    </submittedName>
</protein>
<name>A0A5C5WMN0_9BACT</name>
<keyword evidence="2" id="KW-1185">Reference proteome</keyword>
<gene>
    <name evidence="1" type="ORF">Pla22_41280</name>
</gene>
<dbReference type="AlphaFoldDB" id="A0A5C5WMN0"/>
<comment type="caution">
    <text evidence="1">The sequence shown here is derived from an EMBL/GenBank/DDBJ whole genome shotgun (WGS) entry which is preliminary data.</text>
</comment>
<reference evidence="1 2" key="1">
    <citation type="submission" date="2019-02" db="EMBL/GenBank/DDBJ databases">
        <title>Deep-cultivation of Planctomycetes and their phenomic and genomic characterization uncovers novel biology.</title>
        <authorList>
            <person name="Wiegand S."/>
            <person name="Jogler M."/>
            <person name="Boedeker C."/>
            <person name="Pinto D."/>
            <person name="Vollmers J."/>
            <person name="Rivas-Marin E."/>
            <person name="Kohn T."/>
            <person name="Peeters S.H."/>
            <person name="Heuer A."/>
            <person name="Rast P."/>
            <person name="Oberbeckmann S."/>
            <person name="Bunk B."/>
            <person name="Jeske O."/>
            <person name="Meyerdierks A."/>
            <person name="Storesund J.E."/>
            <person name="Kallscheuer N."/>
            <person name="Luecker S."/>
            <person name="Lage O.M."/>
            <person name="Pohl T."/>
            <person name="Merkel B.J."/>
            <person name="Hornburger P."/>
            <person name="Mueller R.-W."/>
            <person name="Bruemmer F."/>
            <person name="Labrenz M."/>
            <person name="Spormann A.M."/>
            <person name="Op Den Camp H."/>
            <person name="Overmann J."/>
            <person name="Amann R."/>
            <person name="Jetten M.S.M."/>
            <person name="Mascher T."/>
            <person name="Medema M.H."/>
            <person name="Devos D.P."/>
            <person name="Kaster A.-K."/>
            <person name="Ovreas L."/>
            <person name="Rohde M."/>
            <person name="Galperin M.Y."/>
            <person name="Jogler C."/>
        </authorList>
    </citation>
    <scope>NUCLEOTIDE SEQUENCE [LARGE SCALE GENOMIC DNA]</scope>
    <source>
        <strain evidence="1 2">Pla22</strain>
    </source>
</reference>
<evidence type="ECO:0000313" key="1">
    <source>
        <dbReference type="EMBL" id="TWT51351.1"/>
    </source>
</evidence>
<proteinExistence type="predicted"/>
<sequence>MVGQSIFARLPPTASPIQASRNLAYILAPPTLDRQSQKLRK</sequence>
<evidence type="ECO:0000313" key="2">
    <source>
        <dbReference type="Proteomes" id="UP000316598"/>
    </source>
</evidence>
<organism evidence="1 2">
    <name type="scientific">Rubripirellula amarantea</name>
    <dbReference type="NCBI Taxonomy" id="2527999"/>
    <lineage>
        <taxon>Bacteria</taxon>
        <taxon>Pseudomonadati</taxon>
        <taxon>Planctomycetota</taxon>
        <taxon>Planctomycetia</taxon>
        <taxon>Pirellulales</taxon>
        <taxon>Pirellulaceae</taxon>
        <taxon>Rubripirellula</taxon>
    </lineage>
</organism>